<evidence type="ECO:0008006" key="6">
    <source>
        <dbReference type="Google" id="ProtNLM"/>
    </source>
</evidence>
<evidence type="ECO:0000256" key="2">
    <source>
        <dbReference type="ARBA" id="ARBA00022679"/>
    </source>
</evidence>
<feature type="transmembrane region" description="Helical" evidence="3">
    <location>
        <begin position="43"/>
        <end position="65"/>
    </location>
</feature>
<evidence type="ECO:0000313" key="5">
    <source>
        <dbReference type="Proteomes" id="UP001176961"/>
    </source>
</evidence>
<comment type="caution">
    <text evidence="4">The sequence shown here is derived from an EMBL/GenBank/DDBJ whole genome shotgun (WGS) entry which is preliminary data.</text>
</comment>
<dbReference type="PANTHER" id="PTHR22898">
    <property type="entry name" value="UNCHARACTERIZED GLYCOSOL TRANSFERASE-RELATED"/>
    <property type="match status" value="1"/>
</dbReference>
<keyword evidence="3" id="KW-0812">Transmembrane</keyword>
<dbReference type="InterPro" id="IPR052501">
    <property type="entry name" value="Alpha-1-2_FucT"/>
</dbReference>
<organism evidence="4 5">
    <name type="scientific">Cylicocyclus nassatus</name>
    <name type="common">Nematode worm</name>
    <dbReference type="NCBI Taxonomy" id="53992"/>
    <lineage>
        <taxon>Eukaryota</taxon>
        <taxon>Metazoa</taxon>
        <taxon>Ecdysozoa</taxon>
        <taxon>Nematoda</taxon>
        <taxon>Chromadorea</taxon>
        <taxon>Rhabditida</taxon>
        <taxon>Rhabditina</taxon>
        <taxon>Rhabditomorpha</taxon>
        <taxon>Strongyloidea</taxon>
        <taxon>Strongylidae</taxon>
        <taxon>Cylicocyclus</taxon>
    </lineage>
</organism>
<evidence type="ECO:0000313" key="4">
    <source>
        <dbReference type="EMBL" id="CAJ0606318.1"/>
    </source>
</evidence>
<reference evidence="4" key="1">
    <citation type="submission" date="2023-07" db="EMBL/GenBank/DDBJ databases">
        <authorList>
            <consortium name="CYATHOMIX"/>
        </authorList>
    </citation>
    <scope>NUCLEOTIDE SEQUENCE</scope>
    <source>
        <strain evidence="4">N/A</strain>
    </source>
</reference>
<sequence>MSSLCSYSSIWEKLKSAWQLQPYSNLLMNFHVACTRSNFNRFLAFYTILIFANAFLLHFSDWNLFYAKKTPRKYVGYHLGWGRLGNQLFHLITGYGIARTLHRTHYLPSGRAKNHVERYLIYIAKVFPRLRHTYVFADIGVAQTEVKFADRWNSYSNPLRLNNLTDQYLLLNNSFLQNRKYFEGYLRDIRSLLKFSEEVRKNGIEELRLLKNHTESMCVHVRMTDFIQWERASDMNSTVKAARSIAKKMNISHFMIFGDDKEFMANMSQAIVSGEWRDDAVIVSHYEESIDLFLASQICSSFLISAPTSTFGWWLAFFVSNQNAVYYLNGTHARGNLSLKKDMLLKSWRLYTD</sequence>
<dbReference type="AlphaFoldDB" id="A0AA36MDQ5"/>
<dbReference type="PANTHER" id="PTHR22898:SF3">
    <property type="entry name" value="ALPHA-1,2-FUCOSYLTRANSFERASE-RELATED"/>
    <property type="match status" value="1"/>
</dbReference>
<keyword evidence="3" id="KW-0472">Membrane</keyword>
<evidence type="ECO:0000256" key="3">
    <source>
        <dbReference type="SAM" id="Phobius"/>
    </source>
</evidence>
<dbReference type="GO" id="GO:0016020">
    <property type="term" value="C:membrane"/>
    <property type="evidence" value="ECO:0007669"/>
    <property type="project" value="InterPro"/>
</dbReference>
<keyword evidence="3" id="KW-1133">Transmembrane helix</keyword>
<dbReference type="Proteomes" id="UP001176961">
    <property type="component" value="Unassembled WGS sequence"/>
</dbReference>
<dbReference type="Pfam" id="PF01531">
    <property type="entry name" value="Glyco_transf_11"/>
    <property type="match status" value="1"/>
</dbReference>
<gene>
    <name evidence="4" type="ORF">CYNAS_LOCUS18301</name>
</gene>
<evidence type="ECO:0000256" key="1">
    <source>
        <dbReference type="ARBA" id="ARBA00022676"/>
    </source>
</evidence>
<protein>
    <recommendedName>
        <fullName evidence="6">L-Fucosyltransferase</fullName>
    </recommendedName>
</protein>
<dbReference type="GO" id="GO:0005975">
    <property type="term" value="P:carbohydrate metabolic process"/>
    <property type="evidence" value="ECO:0007669"/>
    <property type="project" value="InterPro"/>
</dbReference>
<keyword evidence="2" id="KW-0808">Transferase</keyword>
<dbReference type="InterPro" id="IPR002516">
    <property type="entry name" value="Glyco_trans_11"/>
</dbReference>
<dbReference type="CDD" id="cd11301">
    <property type="entry name" value="Fut1_Fut2_like"/>
    <property type="match status" value="1"/>
</dbReference>
<accession>A0AA36MDQ5</accession>
<dbReference type="EMBL" id="CATQJL010000316">
    <property type="protein sequence ID" value="CAJ0606318.1"/>
    <property type="molecule type" value="Genomic_DNA"/>
</dbReference>
<name>A0AA36MDQ5_CYLNA</name>
<keyword evidence="1" id="KW-0328">Glycosyltransferase</keyword>
<dbReference type="GO" id="GO:0008107">
    <property type="term" value="F:galactoside 2-alpha-L-fucosyltransferase activity"/>
    <property type="evidence" value="ECO:0007669"/>
    <property type="project" value="InterPro"/>
</dbReference>
<keyword evidence="5" id="KW-1185">Reference proteome</keyword>
<proteinExistence type="predicted"/>